<dbReference type="PANTHER" id="PTHR30386:SF28">
    <property type="entry name" value="EXPORTED PROTEIN"/>
    <property type="match status" value="1"/>
</dbReference>
<feature type="domain" description="Multidrug resistance protein MdtA-like barrel-sandwich hybrid" evidence="4">
    <location>
        <begin position="68"/>
        <end position="290"/>
    </location>
</feature>
<evidence type="ECO:0000259" key="4">
    <source>
        <dbReference type="Pfam" id="PF25917"/>
    </source>
</evidence>
<organism evidence="6 7">
    <name type="scientific">Klebsiella michiganensis</name>
    <dbReference type="NCBI Taxonomy" id="1134687"/>
    <lineage>
        <taxon>Bacteria</taxon>
        <taxon>Pseudomonadati</taxon>
        <taxon>Pseudomonadota</taxon>
        <taxon>Gammaproteobacteria</taxon>
        <taxon>Enterobacterales</taxon>
        <taxon>Enterobacteriaceae</taxon>
        <taxon>Klebsiella/Raoultella group</taxon>
        <taxon>Klebsiella</taxon>
    </lineage>
</organism>
<dbReference type="Gene3D" id="2.40.50.100">
    <property type="match status" value="1"/>
</dbReference>
<comment type="similarity">
    <text evidence="1">Belongs to the membrane fusion protein (MFP) (TC 8.A.1) family.</text>
</comment>
<dbReference type="Proteomes" id="UP000464389">
    <property type="component" value="Plasmid unnamed2"/>
</dbReference>
<keyword evidence="3" id="KW-1133">Transmembrane helix</keyword>
<dbReference type="Gene3D" id="1.10.287.470">
    <property type="entry name" value="Helix hairpin bin"/>
    <property type="match status" value="1"/>
</dbReference>
<dbReference type="InterPro" id="IPR058625">
    <property type="entry name" value="MdtA-like_BSH"/>
</dbReference>
<sequence length="417" mass="47178">MKIFREEVLKYQSHNEYGKILIPPSFLLSLTAILALLLFIFVLLFFYYGNYTRKAHLSGIVMPSSGLVKITPLYAGYVTKLTLSEGEHVKKGAPLYHISGEHYDGHGVGILASASLSLRLQLAMLSSQKSQEQYDNNQQQQAYHSRILSLHPQIKSAEQRLILAEQQVSLATAVMGRYKKLNITHYVSDVEYQQKQIEVSTAKQNAEDQRQAVLQMNSMLETTENELKHLRAQGESRLSELDRQLQGIKQQLDEINSQANFTLTSPVSGTVAAILIRQGQSVKAGEPVMTLVPDNAHLQIELYATSQKAGFIQPGQRVALRFDAFPYQKFGVQYGSIRDISRTTLTPMDLLSVSPITWKENEGHYRIIVEPEKTFIQAYGKKEPLRPGMTLEGDVSLDNRHLWEWFTEPLWSLKGKL</sequence>
<geneLocation type="plasmid" evidence="6">
    <name>unnamed2</name>
</geneLocation>
<keyword evidence="2" id="KW-0175">Coiled coil</keyword>
<evidence type="ECO:0000259" key="5">
    <source>
        <dbReference type="Pfam" id="PF26002"/>
    </source>
</evidence>
<protein>
    <submittedName>
        <fullName evidence="6">HlyD family efflux transporter periplasmic adaptor subunit</fullName>
    </submittedName>
</protein>
<evidence type="ECO:0000313" key="6">
    <source>
        <dbReference type="EMBL" id="QHS49971.1"/>
    </source>
</evidence>
<feature type="transmembrane region" description="Helical" evidence="3">
    <location>
        <begin position="21"/>
        <end position="48"/>
    </location>
</feature>
<evidence type="ECO:0000256" key="1">
    <source>
        <dbReference type="ARBA" id="ARBA00009477"/>
    </source>
</evidence>
<dbReference type="InterPro" id="IPR011053">
    <property type="entry name" value="Single_hybrid_motif"/>
</dbReference>
<dbReference type="Pfam" id="PF26002">
    <property type="entry name" value="Beta-barrel_AprE"/>
    <property type="match status" value="1"/>
</dbReference>
<reference evidence="6 7" key="1">
    <citation type="submission" date="2020-01" db="EMBL/GenBank/DDBJ databases">
        <title>Bactrocera dorsalis gut bacteria genome.</title>
        <authorList>
            <person name="Zhang H."/>
            <person name="Cai Z."/>
        </authorList>
    </citation>
    <scope>NUCLEOTIDE SEQUENCE [LARGE SCALE GENOMIC DNA]</scope>
    <source>
        <strain evidence="6 7">BD177</strain>
        <plasmid evidence="6 7">unnamed2</plasmid>
    </source>
</reference>
<dbReference type="SUPFAM" id="SSF111369">
    <property type="entry name" value="HlyD-like secretion proteins"/>
    <property type="match status" value="1"/>
</dbReference>
<gene>
    <name evidence="6" type="ORF">GW952_30565</name>
</gene>
<evidence type="ECO:0000256" key="2">
    <source>
        <dbReference type="SAM" id="Coils"/>
    </source>
</evidence>
<dbReference type="Pfam" id="PF25917">
    <property type="entry name" value="BSH_RND"/>
    <property type="match status" value="1"/>
</dbReference>
<dbReference type="InterPro" id="IPR058982">
    <property type="entry name" value="Beta-barrel_AprE"/>
</dbReference>
<dbReference type="Gene3D" id="2.40.30.170">
    <property type="match status" value="1"/>
</dbReference>
<proteinExistence type="inferred from homology"/>
<feature type="domain" description="AprE-like beta-barrel" evidence="5">
    <location>
        <begin position="299"/>
        <end position="395"/>
    </location>
</feature>
<dbReference type="InterPro" id="IPR050739">
    <property type="entry name" value="MFP"/>
</dbReference>
<dbReference type="EMBL" id="CP048110">
    <property type="protein sequence ID" value="QHS49971.1"/>
    <property type="molecule type" value="Genomic_DNA"/>
</dbReference>
<dbReference type="GO" id="GO:0055085">
    <property type="term" value="P:transmembrane transport"/>
    <property type="evidence" value="ECO:0007669"/>
    <property type="project" value="InterPro"/>
</dbReference>
<keyword evidence="3" id="KW-0472">Membrane</keyword>
<dbReference type="RefSeq" id="WP_162122753.1">
    <property type="nucleotide sequence ID" value="NZ_CP048110.1"/>
</dbReference>
<keyword evidence="3" id="KW-0812">Transmembrane</keyword>
<evidence type="ECO:0000256" key="3">
    <source>
        <dbReference type="SAM" id="Phobius"/>
    </source>
</evidence>
<keyword evidence="6" id="KW-0614">Plasmid</keyword>
<dbReference type="AlphaFoldDB" id="A0A6P1V486"/>
<accession>A0A6P1V486</accession>
<dbReference type="PRINTS" id="PR01490">
    <property type="entry name" value="RTXTOXIND"/>
</dbReference>
<dbReference type="SUPFAM" id="SSF51230">
    <property type="entry name" value="Single hybrid motif"/>
    <property type="match status" value="1"/>
</dbReference>
<feature type="coiled-coil region" evidence="2">
    <location>
        <begin position="192"/>
        <end position="258"/>
    </location>
</feature>
<dbReference type="PANTHER" id="PTHR30386">
    <property type="entry name" value="MEMBRANE FUSION SUBUNIT OF EMRAB-TOLC MULTIDRUG EFFLUX PUMP"/>
    <property type="match status" value="1"/>
</dbReference>
<evidence type="ECO:0000313" key="7">
    <source>
        <dbReference type="Proteomes" id="UP000464389"/>
    </source>
</evidence>
<name>A0A6P1V486_9ENTR</name>